<evidence type="ECO:0000313" key="5">
    <source>
        <dbReference type="EMBL" id="PKR81575.1"/>
    </source>
</evidence>
<dbReference type="Gene3D" id="3.40.50.300">
    <property type="entry name" value="P-loop containing nucleotide triphosphate hydrolases"/>
    <property type="match status" value="1"/>
</dbReference>
<evidence type="ECO:0000256" key="1">
    <source>
        <dbReference type="ARBA" id="ARBA00022448"/>
    </source>
</evidence>
<name>A0A2I0R4S9_9FLAO</name>
<keyword evidence="2" id="KW-0547">Nucleotide-binding</keyword>
<reference evidence="5 6" key="1">
    <citation type="submission" date="2017-12" db="EMBL/GenBank/DDBJ databases">
        <title>The draft genome sequence of Brumimicrobium saltpan LHR20.</title>
        <authorList>
            <person name="Do Z.-J."/>
            <person name="Luo H.-R."/>
        </authorList>
    </citation>
    <scope>NUCLEOTIDE SEQUENCE [LARGE SCALE GENOMIC DNA]</scope>
    <source>
        <strain evidence="5 6">LHR20</strain>
    </source>
</reference>
<dbReference type="InterPro" id="IPR050093">
    <property type="entry name" value="ABC_SmlMolc_Importer"/>
</dbReference>
<dbReference type="PROSITE" id="PS50893">
    <property type="entry name" value="ABC_TRANSPORTER_2"/>
    <property type="match status" value="1"/>
</dbReference>
<keyword evidence="1" id="KW-0813">Transport</keyword>
<gene>
    <name evidence="5" type="ORF">CW751_03355</name>
</gene>
<dbReference type="PANTHER" id="PTHR42781:SF4">
    <property type="entry name" value="SPERMIDINE_PUTRESCINE IMPORT ATP-BINDING PROTEIN POTA"/>
    <property type="match status" value="1"/>
</dbReference>
<evidence type="ECO:0000259" key="4">
    <source>
        <dbReference type="PROSITE" id="PS50893"/>
    </source>
</evidence>
<dbReference type="InterPro" id="IPR003439">
    <property type="entry name" value="ABC_transporter-like_ATP-bd"/>
</dbReference>
<evidence type="ECO:0000256" key="2">
    <source>
        <dbReference type="ARBA" id="ARBA00022741"/>
    </source>
</evidence>
<feature type="domain" description="ABC transporter" evidence="4">
    <location>
        <begin position="7"/>
        <end position="240"/>
    </location>
</feature>
<dbReference type="GO" id="GO:0005524">
    <property type="term" value="F:ATP binding"/>
    <property type="evidence" value="ECO:0007669"/>
    <property type="project" value="UniProtKB-KW"/>
</dbReference>
<dbReference type="EMBL" id="PJNI01000002">
    <property type="protein sequence ID" value="PKR81575.1"/>
    <property type="molecule type" value="Genomic_DNA"/>
</dbReference>
<organism evidence="5 6">
    <name type="scientific">Brumimicrobium salinarum</name>
    <dbReference type="NCBI Taxonomy" id="2058658"/>
    <lineage>
        <taxon>Bacteria</taxon>
        <taxon>Pseudomonadati</taxon>
        <taxon>Bacteroidota</taxon>
        <taxon>Flavobacteriia</taxon>
        <taxon>Flavobacteriales</taxon>
        <taxon>Crocinitomicaceae</taxon>
        <taxon>Brumimicrobium</taxon>
    </lineage>
</organism>
<accession>A0A2I0R4S9</accession>
<evidence type="ECO:0000313" key="6">
    <source>
        <dbReference type="Proteomes" id="UP000236654"/>
    </source>
</evidence>
<dbReference type="PROSITE" id="PS00211">
    <property type="entry name" value="ABC_TRANSPORTER_1"/>
    <property type="match status" value="1"/>
</dbReference>
<evidence type="ECO:0000256" key="3">
    <source>
        <dbReference type="ARBA" id="ARBA00022840"/>
    </source>
</evidence>
<proteinExistence type="predicted"/>
<dbReference type="GO" id="GO:0016887">
    <property type="term" value="F:ATP hydrolysis activity"/>
    <property type="evidence" value="ECO:0007669"/>
    <property type="project" value="InterPro"/>
</dbReference>
<sequence length="313" mass="35675">MFSGLSLKLKHIGFNYALSKPVFKGVELEVSPGEICSIVGPSGTGKSTLLKCMAGQLQISQGEILIDGHKLLGPQEKLVAGHPEIALVNQNFEQDEYFTVSENIANQLHHLNRQDRLSFVQELLTIFELNSVSNKKSKKISGGEKQRLSMACALAKEPKYLLLDEPFVHFDVHLHRKIGTYLKELAKIREMGVVLVTHNGAEALSWSNRILMMYKGNIQRSYTPEMAYYKPKTLFEGRFFGDLNSVYIQEKQYLFRPNEYSLVPENNKLAVSVTFRKSQFNGPFIENYFQLKNKNEIVLYASTELKEIKEIYV</sequence>
<comment type="caution">
    <text evidence="5">The sequence shown here is derived from an EMBL/GenBank/DDBJ whole genome shotgun (WGS) entry which is preliminary data.</text>
</comment>
<dbReference type="OrthoDB" id="9802264at2"/>
<dbReference type="SMART" id="SM00382">
    <property type="entry name" value="AAA"/>
    <property type="match status" value="1"/>
</dbReference>
<dbReference type="InterPro" id="IPR027417">
    <property type="entry name" value="P-loop_NTPase"/>
</dbReference>
<dbReference type="InterPro" id="IPR017871">
    <property type="entry name" value="ABC_transporter-like_CS"/>
</dbReference>
<protein>
    <recommendedName>
        <fullName evidence="4">ABC transporter domain-containing protein</fullName>
    </recommendedName>
</protein>
<dbReference type="InterPro" id="IPR003593">
    <property type="entry name" value="AAA+_ATPase"/>
</dbReference>
<dbReference type="Proteomes" id="UP000236654">
    <property type="component" value="Unassembled WGS sequence"/>
</dbReference>
<keyword evidence="6" id="KW-1185">Reference proteome</keyword>
<keyword evidence="3" id="KW-0067">ATP-binding</keyword>
<dbReference type="Pfam" id="PF00005">
    <property type="entry name" value="ABC_tran"/>
    <property type="match status" value="1"/>
</dbReference>
<dbReference type="AlphaFoldDB" id="A0A2I0R4S9"/>
<dbReference type="PANTHER" id="PTHR42781">
    <property type="entry name" value="SPERMIDINE/PUTRESCINE IMPORT ATP-BINDING PROTEIN POTA"/>
    <property type="match status" value="1"/>
</dbReference>
<dbReference type="SUPFAM" id="SSF52540">
    <property type="entry name" value="P-loop containing nucleoside triphosphate hydrolases"/>
    <property type="match status" value="1"/>
</dbReference>